<dbReference type="Proteomes" id="UP000050326">
    <property type="component" value="Unassembled WGS sequence"/>
</dbReference>
<evidence type="ECO:0000313" key="10">
    <source>
        <dbReference type="Proteomes" id="UP000050326"/>
    </source>
</evidence>
<keyword evidence="10" id="KW-1185">Reference proteome</keyword>
<proteinExistence type="inferred from homology"/>
<dbReference type="AlphaFoldDB" id="A0A0P8W1K7"/>
<keyword evidence="7 8" id="KW-0472">Membrane</keyword>
<evidence type="ECO:0000313" key="9">
    <source>
        <dbReference type="EMBL" id="KPU42306.1"/>
    </source>
</evidence>
<dbReference type="RefSeq" id="WP_054877033.1">
    <property type="nucleotide sequence ID" value="NZ_LKET01000068.1"/>
</dbReference>
<evidence type="ECO:0000256" key="2">
    <source>
        <dbReference type="ARBA" id="ARBA00009212"/>
    </source>
</evidence>
<feature type="transmembrane region" description="Helical" evidence="8">
    <location>
        <begin position="57"/>
        <end position="76"/>
    </location>
</feature>
<keyword evidence="5 8" id="KW-0812">Transmembrane</keyword>
<dbReference type="OrthoDB" id="9799958at2"/>
<dbReference type="GO" id="GO:0015385">
    <property type="term" value="F:sodium:proton antiporter activity"/>
    <property type="evidence" value="ECO:0007669"/>
    <property type="project" value="TreeGrafter"/>
</dbReference>
<name>A0A0P8W1K7_9CLOT</name>
<comment type="subcellular location">
    <subcellularLocation>
        <location evidence="1">Cell membrane</location>
        <topology evidence="1">Multi-pass membrane protein</topology>
    </subcellularLocation>
</comment>
<comment type="similarity">
    <text evidence="2">Belongs to the CPA3 antiporters (TC 2.A.63) subunit F family.</text>
</comment>
<keyword evidence="4" id="KW-1003">Cell membrane</keyword>
<dbReference type="STRING" id="36849.OXPF_40910"/>
<feature type="transmembrane region" description="Helical" evidence="8">
    <location>
        <begin position="6"/>
        <end position="24"/>
    </location>
</feature>
<dbReference type="PANTHER" id="PTHR34702:SF1">
    <property type="entry name" value="NA(+)_H(+) ANTIPORTER SUBUNIT F"/>
    <property type="match status" value="1"/>
</dbReference>
<protein>
    <submittedName>
        <fullName evidence="9">Putative monovalent cation/H+ antiporter subunit F</fullName>
    </submittedName>
</protein>
<evidence type="ECO:0000256" key="4">
    <source>
        <dbReference type="ARBA" id="ARBA00022475"/>
    </source>
</evidence>
<evidence type="ECO:0000256" key="5">
    <source>
        <dbReference type="ARBA" id="ARBA00022692"/>
    </source>
</evidence>
<feature type="transmembrane region" description="Helical" evidence="8">
    <location>
        <begin position="31"/>
        <end position="51"/>
    </location>
</feature>
<dbReference type="PANTHER" id="PTHR34702">
    <property type="entry name" value="NA(+)/H(+) ANTIPORTER SUBUNIT F1"/>
    <property type="match status" value="1"/>
</dbReference>
<dbReference type="EMBL" id="LKET01000068">
    <property type="protein sequence ID" value="KPU42306.1"/>
    <property type="molecule type" value="Genomic_DNA"/>
</dbReference>
<accession>A0A0P8W1K7</accession>
<keyword evidence="3" id="KW-0813">Transport</keyword>
<evidence type="ECO:0000256" key="3">
    <source>
        <dbReference type="ARBA" id="ARBA00022448"/>
    </source>
</evidence>
<evidence type="ECO:0000256" key="8">
    <source>
        <dbReference type="SAM" id="Phobius"/>
    </source>
</evidence>
<reference evidence="9 10" key="1">
    <citation type="submission" date="2015-09" db="EMBL/GenBank/DDBJ databases">
        <title>Genome sequence of Oxobacter pfennigii DSM 3222.</title>
        <authorList>
            <person name="Poehlein A."/>
            <person name="Bengelsdorf F.R."/>
            <person name="Schiel-Bengelsdorf B."/>
            <person name="Duerre P."/>
            <person name="Daniel R."/>
        </authorList>
    </citation>
    <scope>NUCLEOTIDE SEQUENCE [LARGE SCALE GENOMIC DNA]</scope>
    <source>
        <strain evidence="9 10">DSM 3222</strain>
    </source>
</reference>
<keyword evidence="6 8" id="KW-1133">Transmembrane helix</keyword>
<dbReference type="InterPro" id="IPR007208">
    <property type="entry name" value="MrpF/PhaF-like"/>
</dbReference>
<evidence type="ECO:0000256" key="7">
    <source>
        <dbReference type="ARBA" id="ARBA00023136"/>
    </source>
</evidence>
<gene>
    <name evidence="9" type="ORF">OXPF_40910</name>
</gene>
<dbReference type="GO" id="GO:0005886">
    <property type="term" value="C:plasma membrane"/>
    <property type="evidence" value="ECO:0007669"/>
    <property type="project" value="UniProtKB-SubCell"/>
</dbReference>
<evidence type="ECO:0000256" key="6">
    <source>
        <dbReference type="ARBA" id="ARBA00022989"/>
    </source>
</evidence>
<sequence length="88" mass="9968">MIMLYVSIFLLSFTIVLLIIRAITGPKIGDRLIAINAISTKIIMLLLIISFLFNETYFVDVAFIYSSIGFLASIVISKYNEFLSRRAI</sequence>
<dbReference type="Pfam" id="PF04066">
    <property type="entry name" value="MrpF_PhaF"/>
    <property type="match status" value="1"/>
</dbReference>
<evidence type="ECO:0000256" key="1">
    <source>
        <dbReference type="ARBA" id="ARBA00004651"/>
    </source>
</evidence>
<organism evidence="9 10">
    <name type="scientific">Oxobacter pfennigii</name>
    <dbReference type="NCBI Taxonomy" id="36849"/>
    <lineage>
        <taxon>Bacteria</taxon>
        <taxon>Bacillati</taxon>
        <taxon>Bacillota</taxon>
        <taxon>Clostridia</taxon>
        <taxon>Eubacteriales</taxon>
        <taxon>Clostridiaceae</taxon>
        <taxon>Oxobacter</taxon>
    </lineage>
</organism>
<comment type="caution">
    <text evidence="9">The sequence shown here is derived from an EMBL/GenBank/DDBJ whole genome shotgun (WGS) entry which is preliminary data.</text>
</comment>